<evidence type="ECO:0000313" key="1">
    <source>
        <dbReference type="EMBL" id="EAW30475.1"/>
    </source>
</evidence>
<name>A0YFR1_9GAMM</name>
<dbReference type="Proteomes" id="UP000004931">
    <property type="component" value="Unassembled WGS sequence"/>
</dbReference>
<reference evidence="1 2" key="1">
    <citation type="journal article" date="2010" name="J. Bacteriol.">
        <title>Genome sequence of the oligotrophic marine Gammaproteobacterium HTCC2143, isolated from the Oregon Coast.</title>
        <authorList>
            <person name="Oh H.M."/>
            <person name="Kang I."/>
            <person name="Ferriera S."/>
            <person name="Giovannoni S.J."/>
            <person name="Cho J.C."/>
        </authorList>
    </citation>
    <scope>NUCLEOTIDE SEQUENCE [LARGE SCALE GENOMIC DNA]</scope>
    <source>
        <strain evidence="1 2">HTCC2143</strain>
    </source>
</reference>
<gene>
    <name evidence="1" type="ORF">GP2143_09725</name>
</gene>
<accession>A0YFR1</accession>
<organism evidence="1 2">
    <name type="scientific">marine gamma proteobacterium HTCC2143</name>
    <dbReference type="NCBI Taxonomy" id="247633"/>
    <lineage>
        <taxon>Bacteria</taxon>
        <taxon>Pseudomonadati</taxon>
        <taxon>Pseudomonadota</taxon>
        <taxon>Gammaproteobacteria</taxon>
        <taxon>Cellvibrionales</taxon>
        <taxon>Spongiibacteraceae</taxon>
        <taxon>BD1-7 clade</taxon>
    </lineage>
</organism>
<protein>
    <submittedName>
        <fullName evidence="1">Uncharacterized protein</fullName>
    </submittedName>
</protein>
<dbReference type="EMBL" id="AAVT01000008">
    <property type="protein sequence ID" value="EAW30475.1"/>
    <property type="molecule type" value="Genomic_DNA"/>
</dbReference>
<proteinExistence type="predicted"/>
<dbReference type="AlphaFoldDB" id="A0YFR1"/>
<sequence>MLEVIEIKSIDELKQWKEQWQEDLSIDLSASSAFPANEWFNLNHQKRHVDYSARQLLIMRSCVG</sequence>
<keyword evidence="2" id="KW-1185">Reference proteome</keyword>
<evidence type="ECO:0000313" key="2">
    <source>
        <dbReference type="Proteomes" id="UP000004931"/>
    </source>
</evidence>
<comment type="caution">
    <text evidence="1">The sequence shown here is derived from an EMBL/GenBank/DDBJ whole genome shotgun (WGS) entry which is preliminary data.</text>
</comment>